<keyword evidence="2" id="KW-1185">Reference proteome</keyword>
<protein>
    <recommendedName>
        <fullName evidence="3">Encoded protein</fullName>
    </recommendedName>
</protein>
<proteinExistence type="predicted"/>
<evidence type="ECO:0000313" key="2">
    <source>
        <dbReference type="Proteomes" id="UP000815325"/>
    </source>
</evidence>
<evidence type="ECO:0000313" key="1">
    <source>
        <dbReference type="EMBL" id="KAF5828612.1"/>
    </source>
</evidence>
<name>A0ABQ7G1X8_DUNSA</name>
<dbReference type="Proteomes" id="UP000815325">
    <property type="component" value="Unassembled WGS sequence"/>
</dbReference>
<dbReference type="EMBL" id="MU070272">
    <property type="protein sequence ID" value="KAF5828612.1"/>
    <property type="molecule type" value="Genomic_DNA"/>
</dbReference>
<sequence length="82" mass="9632">MYDFCFAHILRHIKGLVLNLYREACIKPCVTMFCSRSLPAGVLLRKYKQSSIHPFIHFSWRRMRLKNSFCCSVVPLAARLLQ</sequence>
<reference evidence="1" key="1">
    <citation type="submission" date="2017-08" db="EMBL/GenBank/DDBJ databases">
        <authorList>
            <person name="Polle J.E."/>
            <person name="Barry K."/>
            <person name="Cushman J."/>
            <person name="Schmutz J."/>
            <person name="Tran D."/>
            <person name="Hathwaick L.T."/>
            <person name="Yim W.C."/>
            <person name="Jenkins J."/>
            <person name="Mckie-Krisberg Z.M."/>
            <person name="Prochnik S."/>
            <person name="Lindquist E."/>
            <person name="Dockter R.B."/>
            <person name="Adam C."/>
            <person name="Molina H."/>
            <person name="Bunkerborg J."/>
            <person name="Jin E."/>
            <person name="Buchheim M."/>
            <person name="Magnuson J."/>
        </authorList>
    </citation>
    <scope>NUCLEOTIDE SEQUENCE</scope>
    <source>
        <strain evidence="1">CCAP 19/18</strain>
    </source>
</reference>
<gene>
    <name evidence="1" type="ORF">DUNSADRAFT_17325</name>
</gene>
<evidence type="ECO:0008006" key="3">
    <source>
        <dbReference type="Google" id="ProtNLM"/>
    </source>
</evidence>
<organism evidence="1 2">
    <name type="scientific">Dunaliella salina</name>
    <name type="common">Green alga</name>
    <name type="synonym">Protococcus salinus</name>
    <dbReference type="NCBI Taxonomy" id="3046"/>
    <lineage>
        <taxon>Eukaryota</taxon>
        <taxon>Viridiplantae</taxon>
        <taxon>Chlorophyta</taxon>
        <taxon>core chlorophytes</taxon>
        <taxon>Chlorophyceae</taxon>
        <taxon>CS clade</taxon>
        <taxon>Chlamydomonadales</taxon>
        <taxon>Dunaliellaceae</taxon>
        <taxon>Dunaliella</taxon>
    </lineage>
</organism>
<comment type="caution">
    <text evidence="1">The sequence shown here is derived from an EMBL/GenBank/DDBJ whole genome shotgun (WGS) entry which is preliminary data.</text>
</comment>
<accession>A0ABQ7G1X8</accession>